<sequence>MNNQAAVVDLLLRLEHAAPSPPSKHHGLPQPLPERWRQVLHLFLLSVSLSISLHGSADEEGADGGGGDSVCAAKLTDPGYALELSSPVPYMGLPKATLKFPLGEVSIEEKEEKEKQNMLSINGIVKGRILNGLCTAHYADEDLKLRYLYKDKEMSLIPTICLPSNALSFAFKRQFGPSDKLRNLDFLWYT</sequence>
<proteinExistence type="predicted"/>
<dbReference type="STRING" id="3750.A0A498J4A1"/>
<organism evidence="1 2">
    <name type="scientific">Malus domestica</name>
    <name type="common">Apple</name>
    <name type="synonym">Pyrus malus</name>
    <dbReference type="NCBI Taxonomy" id="3750"/>
    <lineage>
        <taxon>Eukaryota</taxon>
        <taxon>Viridiplantae</taxon>
        <taxon>Streptophyta</taxon>
        <taxon>Embryophyta</taxon>
        <taxon>Tracheophyta</taxon>
        <taxon>Spermatophyta</taxon>
        <taxon>Magnoliopsida</taxon>
        <taxon>eudicotyledons</taxon>
        <taxon>Gunneridae</taxon>
        <taxon>Pentapetalae</taxon>
        <taxon>rosids</taxon>
        <taxon>fabids</taxon>
        <taxon>Rosales</taxon>
        <taxon>Rosaceae</taxon>
        <taxon>Amygdaloideae</taxon>
        <taxon>Maleae</taxon>
        <taxon>Malus</taxon>
    </lineage>
</organism>
<protein>
    <submittedName>
        <fullName evidence="1">Uncharacterized protein</fullName>
    </submittedName>
</protein>
<accession>A0A498J4A1</accession>
<dbReference type="GO" id="GO:0006812">
    <property type="term" value="P:monoatomic cation transport"/>
    <property type="evidence" value="ECO:0007669"/>
    <property type="project" value="InterPro"/>
</dbReference>
<evidence type="ECO:0000313" key="2">
    <source>
        <dbReference type="Proteomes" id="UP000290289"/>
    </source>
</evidence>
<dbReference type="AlphaFoldDB" id="A0A498J4A1"/>
<dbReference type="GO" id="GO:0009707">
    <property type="term" value="C:chloroplast outer membrane"/>
    <property type="evidence" value="ECO:0007669"/>
    <property type="project" value="TreeGrafter"/>
</dbReference>
<dbReference type="PANTHER" id="PTHR35484:SF2">
    <property type="entry name" value="OUTER ENVELOPE PORE PROTEIN 37, CHLOROPLASTIC"/>
    <property type="match status" value="1"/>
</dbReference>
<evidence type="ECO:0000313" key="1">
    <source>
        <dbReference type="EMBL" id="RXH88682.1"/>
    </source>
</evidence>
<dbReference type="Proteomes" id="UP000290289">
    <property type="component" value="Chromosome 9"/>
</dbReference>
<reference evidence="1 2" key="1">
    <citation type="submission" date="2018-10" db="EMBL/GenBank/DDBJ databases">
        <title>A high-quality apple genome assembly.</title>
        <authorList>
            <person name="Hu J."/>
        </authorList>
    </citation>
    <scope>NUCLEOTIDE SEQUENCE [LARGE SCALE GENOMIC DNA]</scope>
    <source>
        <strain evidence="2">cv. HFTH1</strain>
        <tissue evidence="1">Young leaf</tissue>
    </source>
</reference>
<name>A0A498J4A1_MALDO</name>
<dbReference type="PANTHER" id="PTHR35484">
    <property type="entry name" value="OUTER ENVELOPE PORE PROTEIN 37, CHLOROPLASTIC"/>
    <property type="match status" value="1"/>
</dbReference>
<keyword evidence="2" id="KW-1185">Reference proteome</keyword>
<dbReference type="InterPro" id="IPR038951">
    <property type="entry name" value="OEP37-like"/>
</dbReference>
<gene>
    <name evidence="1" type="ORF">DVH24_000281</name>
</gene>
<dbReference type="EMBL" id="RDQH01000335">
    <property type="protein sequence ID" value="RXH88682.1"/>
    <property type="molecule type" value="Genomic_DNA"/>
</dbReference>
<dbReference type="GO" id="GO:0005216">
    <property type="term" value="F:monoatomic ion channel activity"/>
    <property type="evidence" value="ECO:0007669"/>
    <property type="project" value="InterPro"/>
</dbReference>
<comment type="caution">
    <text evidence="1">The sequence shown here is derived from an EMBL/GenBank/DDBJ whole genome shotgun (WGS) entry which is preliminary data.</text>
</comment>